<dbReference type="RefSeq" id="WP_067006783.1">
    <property type="nucleotide sequence ID" value="NZ_CP065728.1"/>
</dbReference>
<protein>
    <submittedName>
        <fullName evidence="1">Uncharacterized protein</fullName>
    </submittedName>
</protein>
<evidence type="ECO:0000313" key="2">
    <source>
        <dbReference type="EMBL" id="QPT44377.1"/>
    </source>
</evidence>
<dbReference type="Proteomes" id="UP000092575">
    <property type="component" value="Unassembled WGS sequence"/>
</dbReference>
<reference evidence="1 3" key="1">
    <citation type="submission" date="2016-05" db="EMBL/GenBank/DDBJ databases">
        <title>Draft genome sequence of Moraxella nonliquefaciens CCUG 348T.</title>
        <authorList>
            <person name="Salva-Serra F."/>
            <person name="Engstrom-Jakobsson H."/>
            <person name="Thorell K."/>
            <person name="Gonzales-Siles L."/>
            <person name="Karlsson R."/>
            <person name="Boulund F."/>
            <person name="Engstrand L."/>
            <person name="Kristiansson E."/>
            <person name="Moore E."/>
        </authorList>
    </citation>
    <scope>NUCLEOTIDE SEQUENCE [LARGE SCALE GENOMIC DNA]</scope>
    <source>
        <strain evidence="1 3">CCUG 348</strain>
    </source>
</reference>
<gene>
    <name evidence="1" type="ORF">A7456_07555</name>
    <name evidence="2" type="ORF">I6G26_10040</name>
</gene>
<proteinExistence type="predicted"/>
<dbReference type="EMBL" id="CP065728">
    <property type="protein sequence ID" value="QPT44377.1"/>
    <property type="molecule type" value="Genomic_DNA"/>
</dbReference>
<sequence length="81" mass="9716">MSFCFMIQSKNDVVKYVKDYFAANFDARRRFHVDYYRYDDIYVFSYGFSGILVEGEDKKGENKNNCVSFFCQILLLAYFNH</sequence>
<accession>A0A1B8QRU5</accession>
<dbReference type="AlphaFoldDB" id="A0A1B8QRU5"/>
<dbReference type="EMBL" id="LXTW01000003">
    <property type="protein sequence ID" value="OBX87015.1"/>
    <property type="molecule type" value="Genomic_DNA"/>
</dbReference>
<evidence type="ECO:0000313" key="4">
    <source>
        <dbReference type="Proteomes" id="UP000594834"/>
    </source>
</evidence>
<name>A0A1B8QRU5_MORNO</name>
<dbReference type="Proteomes" id="UP000594834">
    <property type="component" value="Chromosome"/>
</dbReference>
<organism evidence="1 3">
    <name type="scientific">Moraxella nonliquefaciens</name>
    <dbReference type="NCBI Taxonomy" id="478"/>
    <lineage>
        <taxon>Bacteria</taxon>
        <taxon>Pseudomonadati</taxon>
        <taxon>Pseudomonadota</taxon>
        <taxon>Gammaproteobacteria</taxon>
        <taxon>Moraxellales</taxon>
        <taxon>Moraxellaceae</taxon>
        <taxon>Moraxella</taxon>
    </lineage>
</organism>
<evidence type="ECO:0000313" key="1">
    <source>
        <dbReference type="EMBL" id="OBX87015.1"/>
    </source>
</evidence>
<reference evidence="2 4" key="2">
    <citation type="submission" date="2020-12" db="EMBL/GenBank/DDBJ databases">
        <title>FDA dAtabase for Regulatory Grade micrObial Sequences (FDA-ARGOS): Supporting development and validation of Infectious Disease Dx tests.</title>
        <authorList>
            <person name="Sproer C."/>
            <person name="Gronow S."/>
            <person name="Severitt S."/>
            <person name="Schroder I."/>
            <person name="Tallon L."/>
            <person name="Sadzewicz L."/>
            <person name="Zhao X."/>
            <person name="Boylan J."/>
            <person name="Ott S."/>
            <person name="Bowen H."/>
            <person name="Vavikolanu K."/>
            <person name="Mehta A."/>
            <person name="Aluvathingal J."/>
            <person name="Nadendla S."/>
            <person name="Lowell S."/>
            <person name="Myers T."/>
            <person name="Yan Y."/>
            <person name="Sichtig H."/>
        </authorList>
    </citation>
    <scope>NUCLEOTIDE SEQUENCE [LARGE SCALE GENOMIC DNA]</scope>
    <source>
        <strain evidence="2 4">FDAARGOS_869</strain>
    </source>
</reference>
<evidence type="ECO:0000313" key="3">
    <source>
        <dbReference type="Proteomes" id="UP000092575"/>
    </source>
</evidence>
<keyword evidence="4" id="KW-1185">Reference proteome</keyword>